<feature type="domain" description="Glycosyltransferase 2-like" evidence="6">
    <location>
        <begin position="4"/>
        <end position="112"/>
    </location>
</feature>
<dbReference type="SUPFAM" id="SSF53448">
    <property type="entry name" value="Nucleotide-diphospho-sugar transferases"/>
    <property type="match status" value="1"/>
</dbReference>
<evidence type="ECO:0000256" key="5">
    <source>
        <dbReference type="ARBA" id="ARBA00023136"/>
    </source>
</evidence>
<proteinExistence type="predicted"/>
<keyword evidence="4 7" id="KW-0808">Transferase</keyword>
<dbReference type="Proteomes" id="UP001596406">
    <property type="component" value="Unassembled WGS sequence"/>
</dbReference>
<gene>
    <name evidence="7" type="ORF">ACFQHK_01380</name>
</gene>
<dbReference type="PANTHER" id="PTHR43646:SF2">
    <property type="entry name" value="GLYCOSYLTRANSFERASE 2-LIKE DOMAIN-CONTAINING PROTEIN"/>
    <property type="match status" value="1"/>
</dbReference>
<evidence type="ECO:0000256" key="1">
    <source>
        <dbReference type="ARBA" id="ARBA00004236"/>
    </source>
</evidence>
<evidence type="ECO:0000256" key="3">
    <source>
        <dbReference type="ARBA" id="ARBA00022676"/>
    </source>
</evidence>
<evidence type="ECO:0000256" key="4">
    <source>
        <dbReference type="ARBA" id="ARBA00022679"/>
    </source>
</evidence>
<dbReference type="Pfam" id="PF00535">
    <property type="entry name" value="Glycos_transf_2"/>
    <property type="match status" value="1"/>
</dbReference>
<dbReference type="InterPro" id="IPR001173">
    <property type="entry name" value="Glyco_trans_2-like"/>
</dbReference>
<accession>A0ABD5U8N6</accession>
<sequence>MDATVVIPAYNERRVVTRALDALAGQGATVVVVVGGDDGTDRAARAHPAADRVLVDDGEDGPAAARNRGACAADTEVVCFTDADTVVPPGWVERHLSHYRDERVVGVGGPLRPLDGDATDRLLFKLLSDYWYRVSWPVGFVQASGNNCSYRRGAFLDAGGFDESLPFMEDTDCSLRMKAYGEQVYDPHAWVRTSVRRQREEGYWGLLWRYVVGYARYATGRDPGTGYFRDW</sequence>
<reference evidence="7 8" key="1">
    <citation type="journal article" date="2019" name="Int. J. Syst. Evol. Microbiol.">
        <title>The Global Catalogue of Microorganisms (GCM) 10K type strain sequencing project: providing services to taxonomists for standard genome sequencing and annotation.</title>
        <authorList>
            <consortium name="The Broad Institute Genomics Platform"/>
            <consortium name="The Broad Institute Genome Sequencing Center for Infectious Disease"/>
            <person name="Wu L."/>
            <person name="Ma J."/>
        </authorList>
    </citation>
    <scope>NUCLEOTIDE SEQUENCE [LARGE SCALE GENOMIC DNA]</scope>
    <source>
        <strain evidence="7 8">PSRA2</strain>
    </source>
</reference>
<dbReference type="InterPro" id="IPR029044">
    <property type="entry name" value="Nucleotide-diphossugar_trans"/>
</dbReference>
<dbReference type="RefSeq" id="WP_304446866.1">
    <property type="nucleotide sequence ID" value="NZ_JARRAH010000001.1"/>
</dbReference>
<evidence type="ECO:0000313" key="7">
    <source>
        <dbReference type="EMBL" id="MFC6835158.1"/>
    </source>
</evidence>
<keyword evidence="3 7" id="KW-0328">Glycosyltransferase</keyword>
<dbReference type="GO" id="GO:0016757">
    <property type="term" value="F:glycosyltransferase activity"/>
    <property type="evidence" value="ECO:0007669"/>
    <property type="project" value="UniProtKB-KW"/>
</dbReference>
<evidence type="ECO:0000259" key="6">
    <source>
        <dbReference type="Pfam" id="PF00535"/>
    </source>
</evidence>
<dbReference type="PANTHER" id="PTHR43646">
    <property type="entry name" value="GLYCOSYLTRANSFERASE"/>
    <property type="match status" value="1"/>
</dbReference>
<dbReference type="EMBL" id="JBHSXM010000001">
    <property type="protein sequence ID" value="MFC6835158.1"/>
    <property type="molecule type" value="Genomic_DNA"/>
</dbReference>
<evidence type="ECO:0000313" key="8">
    <source>
        <dbReference type="Proteomes" id="UP001596406"/>
    </source>
</evidence>
<comment type="caution">
    <text evidence="7">The sequence shown here is derived from an EMBL/GenBank/DDBJ whole genome shotgun (WGS) entry which is preliminary data.</text>
</comment>
<name>A0ABD5U8N6_9EURY</name>
<protein>
    <submittedName>
        <fullName evidence="7">Glycosyltransferase</fullName>
        <ecNumber evidence="7">2.4.-.-</ecNumber>
    </submittedName>
</protein>
<keyword evidence="8" id="KW-1185">Reference proteome</keyword>
<keyword evidence="2" id="KW-1003">Cell membrane</keyword>
<dbReference type="GO" id="GO:0005886">
    <property type="term" value="C:plasma membrane"/>
    <property type="evidence" value="ECO:0007669"/>
    <property type="project" value="UniProtKB-SubCell"/>
</dbReference>
<dbReference type="Gene3D" id="3.90.550.10">
    <property type="entry name" value="Spore Coat Polysaccharide Biosynthesis Protein SpsA, Chain A"/>
    <property type="match status" value="1"/>
</dbReference>
<evidence type="ECO:0000256" key="2">
    <source>
        <dbReference type="ARBA" id="ARBA00022475"/>
    </source>
</evidence>
<dbReference type="EC" id="2.4.-.-" evidence="7"/>
<dbReference type="AlphaFoldDB" id="A0ABD5U8N6"/>
<keyword evidence="5" id="KW-0472">Membrane</keyword>
<organism evidence="7 8">
    <name type="scientific">Halomarina ordinaria</name>
    <dbReference type="NCBI Taxonomy" id="3033939"/>
    <lineage>
        <taxon>Archaea</taxon>
        <taxon>Methanobacteriati</taxon>
        <taxon>Methanobacteriota</taxon>
        <taxon>Stenosarchaea group</taxon>
        <taxon>Halobacteria</taxon>
        <taxon>Halobacteriales</taxon>
        <taxon>Natronomonadaceae</taxon>
        <taxon>Halomarina</taxon>
    </lineage>
</organism>
<comment type="subcellular location">
    <subcellularLocation>
        <location evidence="1">Cell membrane</location>
    </subcellularLocation>
</comment>